<name>A0A2S4VVT1_9BASI</name>
<keyword evidence="7" id="KW-1185">Reference proteome</keyword>
<dbReference type="VEuPathDB" id="FungiDB:PSTT_03558"/>
<dbReference type="PANTHER" id="PTHR48467:SF1">
    <property type="entry name" value="GLUTAMATE SYNTHASE 1 [NADH], CHLOROPLASTIC-LIKE"/>
    <property type="match status" value="1"/>
</dbReference>
<comment type="cofactor">
    <cofactor evidence="1">
        <name>FAD</name>
        <dbReference type="ChEBI" id="CHEBI:57692"/>
    </cofactor>
</comment>
<protein>
    <submittedName>
        <fullName evidence="6">Uncharacterized protein</fullName>
    </submittedName>
</protein>
<accession>A0A2S4VVT1</accession>
<keyword evidence="2" id="KW-0285">Flavoprotein</keyword>
<comment type="caution">
    <text evidence="6">The sequence shown here is derived from an EMBL/GenBank/DDBJ whole genome shotgun (WGS) entry which is preliminary data.</text>
</comment>
<evidence type="ECO:0000256" key="3">
    <source>
        <dbReference type="ARBA" id="ARBA00022827"/>
    </source>
</evidence>
<evidence type="ECO:0000256" key="5">
    <source>
        <dbReference type="ARBA" id="ARBA00023002"/>
    </source>
</evidence>
<evidence type="ECO:0000256" key="2">
    <source>
        <dbReference type="ARBA" id="ARBA00022630"/>
    </source>
</evidence>
<dbReference type="EMBL" id="PKSL01000023">
    <property type="protein sequence ID" value="POW13616.1"/>
    <property type="molecule type" value="Genomic_DNA"/>
</dbReference>
<dbReference type="GO" id="GO:0016491">
    <property type="term" value="F:oxidoreductase activity"/>
    <property type="evidence" value="ECO:0007669"/>
    <property type="project" value="UniProtKB-KW"/>
</dbReference>
<gene>
    <name evidence="6" type="ORF">PSTT_03558</name>
</gene>
<dbReference type="Proteomes" id="UP000239156">
    <property type="component" value="Unassembled WGS sequence"/>
</dbReference>
<proteinExistence type="predicted"/>
<dbReference type="PANTHER" id="PTHR48467">
    <property type="entry name" value="GLUTAMATE SYNTHASE 1 [NADH], CHLOROPLASTIC-LIKE"/>
    <property type="match status" value="1"/>
</dbReference>
<dbReference type="SUPFAM" id="SSF51971">
    <property type="entry name" value="Nucleotide-binding domain"/>
    <property type="match status" value="1"/>
</dbReference>
<sequence length="106" mass="12035">LTRILQGTSKLQRQHRKYPRILSTKPIRVAICEAGPASFYSASRLFALNHQAIFDREIPIDLFARLPSPFSLIRCGVAPDHPEVEAGRESNLNISFFEQKTQTIEL</sequence>
<evidence type="ECO:0000256" key="4">
    <source>
        <dbReference type="ARBA" id="ARBA00022857"/>
    </source>
</evidence>
<evidence type="ECO:0000313" key="6">
    <source>
        <dbReference type="EMBL" id="POW13616.1"/>
    </source>
</evidence>
<feature type="non-terminal residue" evidence="6">
    <location>
        <position position="106"/>
    </location>
</feature>
<feature type="non-terminal residue" evidence="6">
    <location>
        <position position="1"/>
    </location>
</feature>
<evidence type="ECO:0000313" key="7">
    <source>
        <dbReference type="Proteomes" id="UP000239156"/>
    </source>
</evidence>
<dbReference type="Gene3D" id="3.40.50.720">
    <property type="entry name" value="NAD(P)-binding Rossmann-like Domain"/>
    <property type="match status" value="1"/>
</dbReference>
<keyword evidence="5" id="KW-0560">Oxidoreductase</keyword>
<dbReference type="VEuPathDB" id="FungiDB:PSHT_09373"/>
<evidence type="ECO:0000256" key="1">
    <source>
        <dbReference type="ARBA" id="ARBA00001974"/>
    </source>
</evidence>
<dbReference type="InterPro" id="IPR055275">
    <property type="entry name" value="Ferredox_Rdtase"/>
</dbReference>
<keyword evidence="4" id="KW-0521">NADP</keyword>
<dbReference type="AlphaFoldDB" id="A0A2S4VVT1"/>
<reference evidence="6" key="1">
    <citation type="submission" date="2017-12" db="EMBL/GenBank/DDBJ databases">
        <title>Gene loss provides genomic basis for host adaptation in cereal stripe rust fungi.</title>
        <authorList>
            <person name="Xia C."/>
        </authorList>
    </citation>
    <scope>NUCLEOTIDE SEQUENCE [LARGE SCALE GENOMIC DNA]</scope>
    <source>
        <strain evidence="6">93-210</strain>
    </source>
</reference>
<keyword evidence="3" id="KW-0274">FAD</keyword>
<organism evidence="6 7">
    <name type="scientific">Puccinia striiformis</name>
    <dbReference type="NCBI Taxonomy" id="27350"/>
    <lineage>
        <taxon>Eukaryota</taxon>
        <taxon>Fungi</taxon>
        <taxon>Dikarya</taxon>
        <taxon>Basidiomycota</taxon>
        <taxon>Pucciniomycotina</taxon>
        <taxon>Pucciniomycetes</taxon>
        <taxon>Pucciniales</taxon>
        <taxon>Pucciniaceae</taxon>
        <taxon>Puccinia</taxon>
    </lineage>
</organism>